<dbReference type="Proteomes" id="UP000034774">
    <property type="component" value="Unassembled WGS sequence"/>
</dbReference>
<evidence type="ECO:0000256" key="1">
    <source>
        <dbReference type="SAM" id="MobiDB-lite"/>
    </source>
</evidence>
<name>A0A0G0PQT1_9BACT</name>
<gene>
    <name evidence="2" type="ORF">UT17_C0004G0054</name>
</gene>
<organism evidence="2 3">
    <name type="scientific">Candidatus Woesebacteria bacterium GW2011_GWB1_39_10</name>
    <dbReference type="NCBI Taxonomy" id="1618572"/>
    <lineage>
        <taxon>Bacteria</taxon>
        <taxon>Candidatus Woeseibacteriota</taxon>
    </lineage>
</organism>
<proteinExistence type="predicted"/>
<protein>
    <submittedName>
        <fullName evidence="2">Uncharacterized protein</fullName>
    </submittedName>
</protein>
<reference evidence="2 3" key="1">
    <citation type="journal article" date="2015" name="Nature">
        <title>rRNA introns, odd ribosomes, and small enigmatic genomes across a large radiation of phyla.</title>
        <authorList>
            <person name="Brown C.T."/>
            <person name="Hug L.A."/>
            <person name="Thomas B.C."/>
            <person name="Sharon I."/>
            <person name="Castelle C.J."/>
            <person name="Singh A."/>
            <person name="Wilkins M.J."/>
            <person name="Williams K.H."/>
            <person name="Banfield J.F."/>
        </authorList>
    </citation>
    <scope>NUCLEOTIDE SEQUENCE [LARGE SCALE GENOMIC DNA]</scope>
</reference>
<accession>A0A0G0PQT1</accession>
<evidence type="ECO:0000313" key="2">
    <source>
        <dbReference type="EMBL" id="KKQ91706.1"/>
    </source>
</evidence>
<feature type="region of interest" description="Disordered" evidence="1">
    <location>
        <begin position="1"/>
        <end position="23"/>
    </location>
</feature>
<dbReference type="EMBL" id="LBVU01000004">
    <property type="protein sequence ID" value="KKQ91706.1"/>
    <property type="molecule type" value="Genomic_DNA"/>
</dbReference>
<evidence type="ECO:0000313" key="3">
    <source>
        <dbReference type="Proteomes" id="UP000034774"/>
    </source>
</evidence>
<comment type="caution">
    <text evidence="2">The sequence shown here is derived from an EMBL/GenBank/DDBJ whole genome shotgun (WGS) entry which is preliminary data.</text>
</comment>
<sequence>MNSEKEVTGQVMHSDPELVGKNIHPTHFSVQKTSLRNSDYDSGYEWIDMGSGHFKRVPKKTKDES</sequence>
<dbReference type="STRING" id="1618572.UT17_C0004G0054"/>
<dbReference type="AlphaFoldDB" id="A0A0G0PQT1"/>